<evidence type="ECO:0000259" key="2">
    <source>
        <dbReference type="Pfam" id="PF07978"/>
    </source>
</evidence>
<gene>
    <name evidence="3" type="ORF">FHS55_000732</name>
</gene>
<dbReference type="Pfam" id="PF07978">
    <property type="entry name" value="NIPSNAP"/>
    <property type="match status" value="1"/>
</dbReference>
<reference evidence="3 4" key="1">
    <citation type="submission" date="2020-08" db="EMBL/GenBank/DDBJ databases">
        <title>Genomic Encyclopedia of Type Strains, Phase IV (KMG-IV): sequencing the most valuable type-strain genomes for metagenomic binning, comparative biology and taxonomic classification.</title>
        <authorList>
            <person name="Goeker M."/>
        </authorList>
    </citation>
    <scope>NUCLEOTIDE SEQUENCE [LARGE SCALE GENOMIC DNA]</scope>
    <source>
        <strain evidence="3 4">DSM 5895</strain>
    </source>
</reference>
<evidence type="ECO:0000313" key="4">
    <source>
        <dbReference type="Proteomes" id="UP000533469"/>
    </source>
</evidence>
<protein>
    <recommendedName>
        <fullName evidence="2">NIPSNAP domain-containing protein</fullName>
    </recommendedName>
</protein>
<proteinExistence type="inferred from homology"/>
<dbReference type="RefSeq" id="WP_183188281.1">
    <property type="nucleotide sequence ID" value="NZ_JACICD010000001.1"/>
</dbReference>
<dbReference type="EMBL" id="JACICD010000001">
    <property type="protein sequence ID" value="MBB3770146.1"/>
    <property type="molecule type" value="Genomic_DNA"/>
</dbReference>
<evidence type="ECO:0000313" key="3">
    <source>
        <dbReference type="EMBL" id="MBB3770146.1"/>
    </source>
</evidence>
<feature type="domain" description="NIPSNAP" evidence="2">
    <location>
        <begin position="4"/>
        <end position="102"/>
    </location>
</feature>
<dbReference type="Proteomes" id="UP000533469">
    <property type="component" value="Unassembled WGS sequence"/>
</dbReference>
<dbReference type="Gene3D" id="3.30.70.100">
    <property type="match status" value="1"/>
</dbReference>
<keyword evidence="4" id="KW-1185">Reference proteome</keyword>
<accession>A0A839Z6Y5</accession>
<dbReference type="PANTHER" id="PTHR21017">
    <property type="entry name" value="NIPSNAP-RELATED"/>
    <property type="match status" value="1"/>
</dbReference>
<comment type="similarity">
    <text evidence="1">Belongs to the NipSnap family.</text>
</comment>
<dbReference type="InterPro" id="IPR011008">
    <property type="entry name" value="Dimeric_a/b-barrel"/>
</dbReference>
<comment type="caution">
    <text evidence="3">The sequence shown here is derived from an EMBL/GenBank/DDBJ whole genome shotgun (WGS) entry which is preliminary data.</text>
</comment>
<name>A0A839Z6Y5_9HYPH</name>
<dbReference type="AlphaFoldDB" id="A0A839Z6Y5"/>
<organism evidence="3 4">
    <name type="scientific">Ancylobacter tetraedralis</name>
    <dbReference type="NCBI Taxonomy" id="217068"/>
    <lineage>
        <taxon>Bacteria</taxon>
        <taxon>Pseudomonadati</taxon>
        <taxon>Pseudomonadota</taxon>
        <taxon>Alphaproteobacteria</taxon>
        <taxon>Hyphomicrobiales</taxon>
        <taxon>Xanthobacteraceae</taxon>
        <taxon>Ancylobacter</taxon>
    </lineage>
</organism>
<sequence length="104" mass="11971">MILEERDYHIVPGRMGDFLNAYETLGLDIQKRFLGTFIGHFVTEIGELNHVVALWRYDSMADREARRALMLAHPPWLDYLAAIKGMIQSQQTRILAPTALSPMR</sequence>
<dbReference type="PANTHER" id="PTHR21017:SF17">
    <property type="entry name" value="PROTEIN NIPSNAP"/>
    <property type="match status" value="1"/>
</dbReference>
<dbReference type="InterPro" id="IPR051557">
    <property type="entry name" value="NipSnap_domain"/>
</dbReference>
<dbReference type="InterPro" id="IPR012577">
    <property type="entry name" value="NIPSNAP"/>
</dbReference>
<dbReference type="SUPFAM" id="SSF54909">
    <property type="entry name" value="Dimeric alpha+beta barrel"/>
    <property type="match status" value="1"/>
</dbReference>
<evidence type="ECO:0000256" key="1">
    <source>
        <dbReference type="ARBA" id="ARBA00005291"/>
    </source>
</evidence>